<dbReference type="EMBL" id="CM007381">
    <property type="protein sequence ID" value="ONK79293.1"/>
    <property type="molecule type" value="Genomic_DNA"/>
</dbReference>
<dbReference type="SUPFAM" id="SSF54236">
    <property type="entry name" value="Ubiquitin-like"/>
    <property type="match status" value="1"/>
</dbReference>
<dbReference type="InterPro" id="IPR029071">
    <property type="entry name" value="Ubiquitin-like_domsf"/>
</dbReference>
<dbReference type="InterPro" id="IPR050730">
    <property type="entry name" value="UBX_domain-protein"/>
</dbReference>
<sequence length="230" mass="25775">MVRKEFPDILRHKMKASTHHLSLVSKSGEIIANFRMQLIEGLTTLCSSLARRIVRLPADTLEGISKVRSFAAAGRNPPTNVEGPVGHELVEVLQRTADEQGSALVEPLQNNEENEKAKDPLEENVHKVAKPSFSKHKEALKKNPISSQKRSITKILIRFPDGSRKEQNFSITDTIRSIYKYIDAQDIPGIGSYQLISFPKRVFAHEHLDMTLRDAGLHPNAALFLVPNQL</sequence>
<dbReference type="AlphaFoldDB" id="A0A5P1FNI9"/>
<protein>
    <recommendedName>
        <fullName evidence="1">UBX domain-containing protein</fullName>
    </recommendedName>
</protein>
<dbReference type="GO" id="GO:0043130">
    <property type="term" value="F:ubiquitin binding"/>
    <property type="evidence" value="ECO:0007669"/>
    <property type="project" value="TreeGrafter"/>
</dbReference>
<dbReference type="GO" id="GO:0036503">
    <property type="term" value="P:ERAD pathway"/>
    <property type="evidence" value="ECO:0007669"/>
    <property type="project" value="TreeGrafter"/>
</dbReference>
<keyword evidence="3" id="KW-1185">Reference proteome</keyword>
<gene>
    <name evidence="2" type="ORF">A4U43_C01F4900</name>
</gene>
<dbReference type="Gramene" id="ONK79293">
    <property type="protein sequence ID" value="ONK79293"/>
    <property type="gene ID" value="A4U43_C01F4900"/>
</dbReference>
<evidence type="ECO:0000313" key="3">
    <source>
        <dbReference type="Proteomes" id="UP000243459"/>
    </source>
</evidence>
<reference evidence="3" key="1">
    <citation type="journal article" date="2017" name="Nat. Commun.">
        <title>The asparagus genome sheds light on the origin and evolution of a young Y chromosome.</title>
        <authorList>
            <person name="Harkess A."/>
            <person name="Zhou J."/>
            <person name="Xu C."/>
            <person name="Bowers J.E."/>
            <person name="Van der Hulst R."/>
            <person name="Ayyampalayam S."/>
            <person name="Mercati F."/>
            <person name="Riccardi P."/>
            <person name="McKain M.R."/>
            <person name="Kakrana A."/>
            <person name="Tang H."/>
            <person name="Ray J."/>
            <person name="Groenendijk J."/>
            <person name="Arikit S."/>
            <person name="Mathioni S.M."/>
            <person name="Nakano M."/>
            <person name="Shan H."/>
            <person name="Telgmann-Rauber A."/>
            <person name="Kanno A."/>
            <person name="Yue Z."/>
            <person name="Chen H."/>
            <person name="Li W."/>
            <person name="Chen Y."/>
            <person name="Xu X."/>
            <person name="Zhang Y."/>
            <person name="Luo S."/>
            <person name="Chen H."/>
            <person name="Gao J."/>
            <person name="Mao Z."/>
            <person name="Pires J.C."/>
            <person name="Luo M."/>
            <person name="Kudrna D."/>
            <person name="Wing R.A."/>
            <person name="Meyers B.C."/>
            <person name="Yi K."/>
            <person name="Kong H."/>
            <person name="Lavrijsen P."/>
            <person name="Sunseri F."/>
            <person name="Falavigna A."/>
            <person name="Ye Y."/>
            <person name="Leebens-Mack J.H."/>
            <person name="Chen G."/>
        </authorList>
    </citation>
    <scope>NUCLEOTIDE SEQUENCE [LARGE SCALE GENOMIC DNA]</scope>
    <source>
        <strain evidence="3">cv. DH0086</strain>
    </source>
</reference>
<dbReference type="Gene3D" id="3.10.20.90">
    <property type="entry name" value="Phosphatidylinositol 3-kinase Catalytic Subunit, Chain A, domain 1"/>
    <property type="match status" value="1"/>
</dbReference>
<dbReference type="PROSITE" id="PS50033">
    <property type="entry name" value="UBX"/>
    <property type="match status" value="1"/>
</dbReference>
<proteinExistence type="predicted"/>
<feature type="domain" description="UBX" evidence="1">
    <location>
        <begin position="148"/>
        <end position="225"/>
    </location>
</feature>
<evidence type="ECO:0000313" key="2">
    <source>
        <dbReference type="EMBL" id="ONK79293.1"/>
    </source>
</evidence>
<dbReference type="GO" id="GO:0005783">
    <property type="term" value="C:endoplasmic reticulum"/>
    <property type="evidence" value="ECO:0007669"/>
    <property type="project" value="TreeGrafter"/>
</dbReference>
<evidence type="ECO:0000259" key="1">
    <source>
        <dbReference type="PROSITE" id="PS50033"/>
    </source>
</evidence>
<dbReference type="InterPro" id="IPR001012">
    <property type="entry name" value="UBX_dom"/>
</dbReference>
<dbReference type="PANTHER" id="PTHR23322:SF71">
    <property type="entry name" value="UBIQUITIN-ASSOCIATED (UBA) PROTEIN-RELATED"/>
    <property type="match status" value="1"/>
</dbReference>
<dbReference type="Pfam" id="PF00789">
    <property type="entry name" value="UBX"/>
    <property type="match status" value="1"/>
</dbReference>
<dbReference type="OrthoDB" id="1026733at2759"/>
<accession>A0A5P1FNI9</accession>
<dbReference type="CDD" id="cd01767">
    <property type="entry name" value="UBX"/>
    <property type="match status" value="1"/>
</dbReference>
<name>A0A5P1FNI9_ASPOF</name>
<dbReference type="Proteomes" id="UP000243459">
    <property type="component" value="Chromosome 1"/>
</dbReference>
<organism evidence="2 3">
    <name type="scientific">Asparagus officinalis</name>
    <name type="common">Garden asparagus</name>
    <dbReference type="NCBI Taxonomy" id="4686"/>
    <lineage>
        <taxon>Eukaryota</taxon>
        <taxon>Viridiplantae</taxon>
        <taxon>Streptophyta</taxon>
        <taxon>Embryophyta</taxon>
        <taxon>Tracheophyta</taxon>
        <taxon>Spermatophyta</taxon>
        <taxon>Magnoliopsida</taxon>
        <taxon>Liliopsida</taxon>
        <taxon>Asparagales</taxon>
        <taxon>Asparagaceae</taxon>
        <taxon>Asparagoideae</taxon>
        <taxon>Asparagus</taxon>
    </lineage>
</organism>
<dbReference type="SMART" id="SM00166">
    <property type="entry name" value="UBX"/>
    <property type="match status" value="1"/>
</dbReference>
<dbReference type="PANTHER" id="PTHR23322">
    <property type="entry name" value="FAS-ASSOCIATED PROTEIN"/>
    <property type="match status" value="1"/>
</dbReference>